<proteinExistence type="predicted"/>
<dbReference type="Proteomes" id="UP000649573">
    <property type="component" value="Unassembled WGS sequence"/>
</dbReference>
<protein>
    <submittedName>
        <fullName evidence="1">Uncharacterized protein</fullName>
    </submittedName>
</protein>
<evidence type="ECO:0000313" key="1">
    <source>
        <dbReference type="EMBL" id="GGU50085.1"/>
    </source>
</evidence>
<dbReference type="EMBL" id="BMRE01000022">
    <property type="protein sequence ID" value="GGU50085.1"/>
    <property type="molecule type" value="Genomic_DNA"/>
</dbReference>
<keyword evidence="2" id="KW-1185">Reference proteome</keyword>
<sequence>MTTNGYTARHRAMLQAIADGRGELVWGRIPSLTVDGRWCDFTATNELFAGGLFRPAREAVFGASAPAVLTTSGVQVLSSFATA</sequence>
<comment type="caution">
    <text evidence="1">The sequence shown here is derived from an EMBL/GenBank/DDBJ whole genome shotgun (WGS) entry which is preliminary data.</text>
</comment>
<evidence type="ECO:0000313" key="2">
    <source>
        <dbReference type="Proteomes" id="UP000649573"/>
    </source>
</evidence>
<name>A0ABQ2UV94_9PSEU</name>
<reference evidence="2" key="1">
    <citation type="journal article" date="2019" name="Int. J. Syst. Evol. Microbiol.">
        <title>The Global Catalogue of Microorganisms (GCM) 10K type strain sequencing project: providing services to taxonomists for standard genome sequencing and annotation.</title>
        <authorList>
            <consortium name="The Broad Institute Genomics Platform"/>
            <consortium name="The Broad Institute Genome Sequencing Center for Infectious Disease"/>
            <person name="Wu L."/>
            <person name="Ma J."/>
        </authorList>
    </citation>
    <scope>NUCLEOTIDE SEQUENCE [LARGE SCALE GENOMIC DNA]</scope>
    <source>
        <strain evidence="2">JCM 3296</strain>
    </source>
</reference>
<dbReference type="RefSeq" id="WP_189256009.1">
    <property type="nucleotide sequence ID" value="NZ_BMRE01000022.1"/>
</dbReference>
<accession>A0ABQ2UV94</accession>
<organism evidence="1 2">
    <name type="scientific">Lentzea flava</name>
    <dbReference type="NCBI Taxonomy" id="103732"/>
    <lineage>
        <taxon>Bacteria</taxon>
        <taxon>Bacillati</taxon>
        <taxon>Actinomycetota</taxon>
        <taxon>Actinomycetes</taxon>
        <taxon>Pseudonocardiales</taxon>
        <taxon>Pseudonocardiaceae</taxon>
        <taxon>Lentzea</taxon>
    </lineage>
</organism>
<gene>
    <name evidence="1" type="ORF">GCM10010178_48500</name>
</gene>